<proteinExistence type="predicted"/>
<accession>A0A266QDW4</accession>
<dbReference type="AlphaFoldDB" id="A0A266QDW4"/>
<sequence length="249" mass="28240">MIWEDCKGTQQIKPLAGTVYRLVESQEQIATLGYVDTLEEQALLEEMLEITKPTHPFTTEGFHYLLKTPFRYPPLKWGSRFGRIHEPGIFYGGSNTHTTLAESAYYRFVFWYSIDASPIKNTIRTEHTLFSADYQSNHAIQLHSAPFNQFLNTLTHPQDYAATQQLGTAMRTANVAVFEYPSARDPQQGTCIGLFTPSAFTQKRPKEMTAWLCEVSANEVAFKQRDKAEVIRFSLDTFLVDGTLPLPAG</sequence>
<comment type="caution">
    <text evidence="2">The sequence shown here is derived from an EMBL/GenBank/DDBJ whole genome shotgun (WGS) entry which is preliminary data.</text>
</comment>
<dbReference type="Proteomes" id="UP000216101">
    <property type="component" value="Unassembled WGS sequence"/>
</dbReference>
<protein>
    <recommendedName>
        <fullName evidence="1">RES domain-containing protein</fullName>
    </recommendedName>
</protein>
<dbReference type="InterPro" id="IPR014914">
    <property type="entry name" value="RES_dom"/>
</dbReference>
<dbReference type="Pfam" id="PF08808">
    <property type="entry name" value="RES"/>
    <property type="match status" value="1"/>
</dbReference>
<dbReference type="RefSeq" id="WP_094984930.1">
    <property type="nucleotide sequence ID" value="NZ_NHNI01000001.1"/>
</dbReference>
<feature type="domain" description="RES" evidence="1">
    <location>
        <begin position="69"/>
        <end position="206"/>
    </location>
</feature>
<name>A0A266QDW4_9GAMM</name>
<organism evidence="2 3">
    <name type="scientific">Cellvibrio mixtus</name>
    <dbReference type="NCBI Taxonomy" id="39650"/>
    <lineage>
        <taxon>Bacteria</taxon>
        <taxon>Pseudomonadati</taxon>
        <taxon>Pseudomonadota</taxon>
        <taxon>Gammaproteobacteria</taxon>
        <taxon>Cellvibrionales</taxon>
        <taxon>Cellvibrionaceae</taxon>
        <taxon>Cellvibrio</taxon>
    </lineage>
</organism>
<dbReference type="EMBL" id="NHNI01000001">
    <property type="protein sequence ID" value="OZY87541.1"/>
    <property type="molecule type" value="Genomic_DNA"/>
</dbReference>
<dbReference type="SMART" id="SM00953">
    <property type="entry name" value="RES"/>
    <property type="match status" value="1"/>
</dbReference>
<gene>
    <name evidence="2" type="ORF">CBP51_11380</name>
</gene>
<reference evidence="3" key="1">
    <citation type="submission" date="2017-05" db="EMBL/GenBank/DDBJ databases">
        <authorList>
            <person name="Barney B.M."/>
        </authorList>
    </citation>
    <scope>NUCLEOTIDE SEQUENCE [LARGE SCALE GENOMIC DNA]</scope>
    <source>
        <strain evidence="3">PSBB022</strain>
    </source>
</reference>
<keyword evidence="3" id="KW-1185">Reference proteome</keyword>
<evidence type="ECO:0000259" key="1">
    <source>
        <dbReference type="SMART" id="SM00953"/>
    </source>
</evidence>
<evidence type="ECO:0000313" key="2">
    <source>
        <dbReference type="EMBL" id="OZY87541.1"/>
    </source>
</evidence>
<evidence type="ECO:0000313" key="3">
    <source>
        <dbReference type="Proteomes" id="UP000216101"/>
    </source>
</evidence>